<reference evidence="2 3" key="1">
    <citation type="journal article" date="2010" name="Nature">
        <title>The sequence and de novo assembly of the giant panda genome.</title>
        <authorList>
            <person name="Li R."/>
            <person name="Fan W."/>
            <person name="Tian G."/>
            <person name="Zhu H."/>
            <person name="He L."/>
            <person name="Cai J."/>
            <person name="Huang Q."/>
            <person name="Cai Q."/>
            <person name="Li B."/>
            <person name="Bai Y."/>
            <person name="Zhang Z."/>
            <person name="Zhang Y."/>
            <person name="Wang W."/>
            <person name="Li J."/>
            <person name="Wei F."/>
            <person name="Li H."/>
            <person name="Jian M."/>
            <person name="Li J."/>
            <person name="Zhang Z."/>
            <person name="Nielsen R."/>
            <person name="Li D."/>
            <person name="Gu W."/>
            <person name="Yang Z."/>
            <person name="Xuan Z."/>
            <person name="Ryder O.A."/>
            <person name="Leung F.C."/>
            <person name="Zhou Y."/>
            <person name="Cao J."/>
            <person name="Sun X."/>
            <person name="Fu Y."/>
            <person name="Fang X."/>
            <person name="Guo X."/>
            <person name="Wang B."/>
            <person name="Hou R."/>
            <person name="Shen F."/>
            <person name="Mu B."/>
            <person name="Ni P."/>
            <person name="Lin R."/>
            <person name="Qian W."/>
            <person name="Wang G."/>
            <person name="Yu C."/>
            <person name="Nie W."/>
            <person name="Wang J."/>
            <person name="Wu Z."/>
            <person name="Liang H."/>
            <person name="Min J."/>
            <person name="Wu Q."/>
            <person name="Cheng S."/>
            <person name="Ruan J."/>
            <person name="Wang M."/>
            <person name="Shi Z."/>
            <person name="Wen M."/>
            <person name="Liu B."/>
            <person name="Ren X."/>
            <person name="Zheng H."/>
            <person name="Dong D."/>
            <person name="Cook K."/>
            <person name="Shan G."/>
            <person name="Zhang H."/>
            <person name="Kosiol C."/>
            <person name="Xie X."/>
            <person name="Lu Z."/>
            <person name="Zheng H."/>
            <person name="Li Y."/>
            <person name="Steiner C.C."/>
            <person name="Lam T.T."/>
            <person name="Lin S."/>
            <person name="Zhang Q."/>
            <person name="Li G."/>
            <person name="Tian J."/>
            <person name="Gong T."/>
            <person name="Liu H."/>
            <person name="Zhang D."/>
            <person name="Fang L."/>
            <person name="Ye C."/>
            <person name="Zhang J."/>
            <person name="Hu W."/>
            <person name="Xu A."/>
            <person name="Ren Y."/>
            <person name="Zhang G."/>
            <person name="Bruford M.W."/>
            <person name="Li Q."/>
            <person name="Ma L."/>
            <person name="Guo Y."/>
            <person name="An N."/>
            <person name="Hu Y."/>
            <person name="Zheng Y."/>
            <person name="Shi Y."/>
            <person name="Li Z."/>
            <person name="Liu Q."/>
            <person name="Chen Y."/>
            <person name="Zhao J."/>
            <person name="Qu N."/>
            <person name="Zhao S."/>
            <person name="Tian F."/>
            <person name="Wang X."/>
            <person name="Wang H."/>
            <person name="Xu L."/>
            <person name="Liu X."/>
            <person name="Vinar T."/>
            <person name="Wang Y."/>
            <person name="Lam T.W."/>
            <person name="Yiu S.M."/>
            <person name="Liu S."/>
            <person name="Zhang H."/>
            <person name="Li D."/>
            <person name="Huang Y."/>
            <person name="Wang X."/>
            <person name="Yang G."/>
            <person name="Jiang Z."/>
            <person name="Wang J."/>
            <person name="Qin N."/>
            <person name="Li L."/>
            <person name="Li J."/>
            <person name="Bolund L."/>
            <person name="Kristiansen K."/>
            <person name="Wong G.K."/>
            <person name="Olson M."/>
            <person name="Zhang X."/>
            <person name="Li S."/>
            <person name="Yang H."/>
            <person name="Wang J."/>
            <person name="Wang J."/>
        </authorList>
    </citation>
    <scope>NUCLEOTIDE SEQUENCE [LARGE SCALE GENOMIC DNA]</scope>
</reference>
<accession>A0A7N5P3X5</accession>
<feature type="region of interest" description="Disordered" evidence="1">
    <location>
        <begin position="1"/>
        <end position="32"/>
    </location>
</feature>
<keyword evidence="3" id="KW-1185">Reference proteome</keyword>
<reference evidence="2" key="2">
    <citation type="submission" date="2025-08" db="UniProtKB">
        <authorList>
            <consortium name="Ensembl"/>
        </authorList>
    </citation>
    <scope>IDENTIFICATION</scope>
</reference>
<evidence type="ECO:0000313" key="2">
    <source>
        <dbReference type="Ensembl" id="ENSAMEP00000031329.1"/>
    </source>
</evidence>
<evidence type="ECO:0000313" key="3">
    <source>
        <dbReference type="Proteomes" id="UP000008912"/>
    </source>
</evidence>
<dbReference type="AlphaFoldDB" id="A0A7N5P3X5"/>
<feature type="compositionally biased region" description="Polar residues" evidence="1">
    <location>
        <begin position="78"/>
        <end position="93"/>
    </location>
</feature>
<protein>
    <submittedName>
        <fullName evidence="2">Uncharacterized protein</fullName>
    </submittedName>
</protein>
<reference evidence="2" key="3">
    <citation type="submission" date="2025-09" db="UniProtKB">
        <authorList>
            <consortium name="Ensembl"/>
        </authorList>
    </citation>
    <scope>IDENTIFICATION</scope>
</reference>
<sequence>MPPALPNKQSFKKKMYFGPASLSHHRDQNGKDFVPTFSAVTTIAKTNRTSMHKQHHRVFPSPSTTTYFPRDEEDMSPEQHQADSGSEQNCSGV</sequence>
<dbReference type="Ensembl" id="ENSAMET00000027718.1">
    <property type="protein sequence ID" value="ENSAMEP00000031329.1"/>
    <property type="gene ID" value="ENSAMEG00000031110.1"/>
</dbReference>
<dbReference type="Proteomes" id="UP000008912">
    <property type="component" value="Unassembled WGS sequence"/>
</dbReference>
<dbReference type="InParanoid" id="A0A7N5P3X5"/>
<organism evidence="2 3">
    <name type="scientific">Ailuropoda melanoleuca</name>
    <name type="common">Giant panda</name>
    <dbReference type="NCBI Taxonomy" id="9646"/>
    <lineage>
        <taxon>Eukaryota</taxon>
        <taxon>Metazoa</taxon>
        <taxon>Chordata</taxon>
        <taxon>Craniata</taxon>
        <taxon>Vertebrata</taxon>
        <taxon>Euteleostomi</taxon>
        <taxon>Mammalia</taxon>
        <taxon>Eutheria</taxon>
        <taxon>Laurasiatheria</taxon>
        <taxon>Carnivora</taxon>
        <taxon>Caniformia</taxon>
        <taxon>Ursidae</taxon>
        <taxon>Ailuropoda</taxon>
    </lineage>
</organism>
<evidence type="ECO:0000256" key="1">
    <source>
        <dbReference type="SAM" id="MobiDB-lite"/>
    </source>
</evidence>
<feature type="region of interest" description="Disordered" evidence="1">
    <location>
        <begin position="48"/>
        <end position="93"/>
    </location>
</feature>
<name>A0A7N5P3X5_AILME</name>
<proteinExistence type="predicted"/>